<evidence type="ECO:0000256" key="2">
    <source>
        <dbReference type="ARBA" id="ARBA00005568"/>
    </source>
</evidence>
<evidence type="ECO:0000256" key="6">
    <source>
        <dbReference type="PIRSR" id="PIRSR015582-2"/>
    </source>
</evidence>
<evidence type="ECO:0000256" key="1">
    <source>
        <dbReference type="ARBA" id="ARBA00001946"/>
    </source>
</evidence>
<dbReference type="InterPro" id="IPR040442">
    <property type="entry name" value="Pyrv_kinase-like_dom_sf"/>
</dbReference>
<feature type="binding site" evidence="5">
    <location>
        <position position="133"/>
    </location>
    <ligand>
        <name>substrate</name>
    </ligand>
</feature>
<comment type="cofactor">
    <cofactor evidence="1">
        <name>Mg(2+)</name>
        <dbReference type="ChEBI" id="CHEBI:18420"/>
    </cofactor>
</comment>
<organism evidence="8 9">
    <name type="scientific">Nitratireductor basaltis</name>
    <dbReference type="NCBI Taxonomy" id="472175"/>
    <lineage>
        <taxon>Bacteria</taxon>
        <taxon>Pseudomonadati</taxon>
        <taxon>Pseudomonadota</taxon>
        <taxon>Alphaproteobacteria</taxon>
        <taxon>Hyphomicrobiales</taxon>
        <taxon>Phyllobacteriaceae</taxon>
        <taxon>Nitratireductor</taxon>
    </lineage>
</organism>
<dbReference type="PATRIC" id="fig|472175.3.peg.2779"/>
<evidence type="ECO:0000256" key="4">
    <source>
        <dbReference type="ARBA" id="ARBA00022842"/>
    </source>
</evidence>
<accession>A0A084U6E8</accession>
<dbReference type="PANTHER" id="PTHR32308:SF10">
    <property type="entry name" value="CITRATE LYASE SUBUNIT BETA"/>
    <property type="match status" value="1"/>
</dbReference>
<dbReference type="eggNOG" id="COG2301">
    <property type="taxonomic scope" value="Bacteria"/>
</dbReference>
<dbReference type="Gene3D" id="3.20.20.60">
    <property type="entry name" value="Phosphoenolpyruvate-binding domains"/>
    <property type="match status" value="1"/>
</dbReference>
<dbReference type="AlphaFoldDB" id="A0A084U6E8"/>
<proteinExistence type="inferred from homology"/>
<feature type="binding site" evidence="5">
    <location>
        <position position="75"/>
    </location>
    <ligand>
        <name>substrate</name>
    </ligand>
</feature>
<feature type="binding site" evidence="6">
    <location>
        <position position="164"/>
    </location>
    <ligand>
        <name>Mg(2+)</name>
        <dbReference type="ChEBI" id="CHEBI:18420"/>
    </ligand>
</feature>
<sequence length="301" mass="32463">MNATMRIASFKLRRSVLYCPASNPKAMEKTGSLNCDAVIFDLEDSVAPAEKAAARERLRAFLLSDARPSCETVVRINALSSEWGADDLIAARGMKPDAILLPKVNGPSDILSADEALDEMDAPPTLKLWAMMETPQALINAGPIAALGSNPAARLDCLIAGTNDLVKELRASSDRDVLRPLLMQIVVAARAAGIAAIDGVANDFRDMNVVARECAEARAMGFDGKTLIHPAQVYPANAIFAPTAREVMEAREIVDIFSRPENADTNVVSLNGRMLERLHLEQAEVLLAQARAVEEAEESEE</sequence>
<keyword evidence="3 6" id="KW-0479">Metal-binding</keyword>
<dbReference type="SUPFAM" id="SSF51621">
    <property type="entry name" value="Phosphoenolpyruvate/pyruvate domain"/>
    <property type="match status" value="1"/>
</dbReference>
<dbReference type="Proteomes" id="UP000053675">
    <property type="component" value="Unassembled WGS sequence"/>
</dbReference>
<dbReference type="GO" id="GO:0003824">
    <property type="term" value="F:catalytic activity"/>
    <property type="evidence" value="ECO:0007669"/>
    <property type="project" value="InterPro"/>
</dbReference>
<dbReference type="GO" id="GO:0000287">
    <property type="term" value="F:magnesium ion binding"/>
    <property type="evidence" value="ECO:0007669"/>
    <property type="project" value="TreeGrafter"/>
</dbReference>
<dbReference type="InterPro" id="IPR011206">
    <property type="entry name" value="Citrate_lyase_beta/mcl1/mcl2"/>
</dbReference>
<comment type="caution">
    <text evidence="8">The sequence shown here is derived from an EMBL/GenBank/DDBJ whole genome shotgun (WGS) entry which is preliminary data.</text>
</comment>
<reference evidence="8 9" key="1">
    <citation type="submission" date="2014-05" db="EMBL/GenBank/DDBJ databases">
        <title>Draft Genome Sequence of Nitratireductor basaltis Strain UMTGB225, A Marine Bacterium Isolated from Green Barrel Tunicate.</title>
        <authorList>
            <person name="Gan H.Y."/>
        </authorList>
    </citation>
    <scope>NUCLEOTIDE SEQUENCE [LARGE SCALE GENOMIC DNA]</scope>
    <source>
        <strain evidence="8 9">UMTGB225</strain>
    </source>
</reference>
<dbReference type="STRING" id="472175.EL18_02786"/>
<keyword evidence="4 6" id="KW-0460">Magnesium</keyword>
<evidence type="ECO:0000256" key="3">
    <source>
        <dbReference type="ARBA" id="ARBA00022723"/>
    </source>
</evidence>
<dbReference type="EMBL" id="JMQM01000002">
    <property type="protein sequence ID" value="KFB08534.1"/>
    <property type="molecule type" value="Genomic_DNA"/>
</dbReference>
<dbReference type="GO" id="GO:0006107">
    <property type="term" value="P:oxaloacetate metabolic process"/>
    <property type="evidence" value="ECO:0007669"/>
    <property type="project" value="TreeGrafter"/>
</dbReference>
<feature type="binding site" evidence="6">
    <location>
        <position position="133"/>
    </location>
    <ligand>
        <name>Mg(2+)</name>
        <dbReference type="ChEBI" id="CHEBI:18420"/>
    </ligand>
</feature>
<evidence type="ECO:0000313" key="9">
    <source>
        <dbReference type="Proteomes" id="UP000053675"/>
    </source>
</evidence>
<protein>
    <submittedName>
        <fullName evidence="8">HpcH/HpaI aldolase</fullName>
    </submittedName>
</protein>
<keyword evidence="9" id="KW-1185">Reference proteome</keyword>
<dbReference type="Pfam" id="PF03328">
    <property type="entry name" value="HpcH_HpaI"/>
    <property type="match status" value="1"/>
</dbReference>
<dbReference type="PANTHER" id="PTHR32308">
    <property type="entry name" value="LYASE BETA SUBUNIT, PUTATIVE (AFU_ORTHOLOGUE AFUA_4G13030)-RELATED"/>
    <property type="match status" value="1"/>
</dbReference>
<dbReference type="InterPro" id="IPR005000">
    <property type="entry name" value="Aldolase/citrate-lyase_domain"/>
</dbReference>
<gene>
    <name evidence="8" type="ORF">EL18_02786</name>
</gene>
<dbReference type="PIRSF" id="PIRSF015582">
    <property type="entry name" value="Cit_lyase_B"/>
    <property type="match status" value="1"/>
</dbReference>
<comment type="similarity">
    <text evidence="2">Belongs to the HpcH/HpaI aldolase family.</text>
</comment>
<feature type="domain" description="HpcH/HpaI aldolase/citrate lyase" evidence="7">
    <location>
        <begin position="14"/>
        <end position="230"/>
    </location>
</feature>
<name>A0A084U6E8_9HYPH</name>
<evidence type="ECO:0000313" key="8">
    <source>
        <dbReference type="EMBL" id="KFB08534.1"/>
    </source>
</evidence>
<evidence type="ECO:0000256" key="5">
    <source>
        <dbReference type="PIRSR" id="PIRSR015582-1"/>
    </source>
</evidence>
<evidence type="ECO:0000259" key="7">
    <source>
        <dbReference type="Pfam" id="PF03328"/>
    </source>
</evidence>
<dbReference type="InterPro" id="IPR015813">
    <property type="entry name" value="Pyrv/PenolPyrv_kinase-like_dom"/>
</dbReference>